<dbReference type="Proteomes" id="UP000038055">
    <property type="component" value="Unassembled WGS sequence"/>
</dbReference>
<evidence type="ECO:0000256" key="3">
    <source>
        <dbReference type="ARBA" id="ARBA00022729"/>
    </source>
</evidence>
<keyword evidence="4" id="KW-0472">Membrane</keyword>
<evidence type="ECO:0000256" key="1">
    <source>
        <dbReference type="ARBA" id="ARBA00004442"/>
    </source>
</evidence>
<dbReference type="Gene3D" id="1.25.40.390">
    <property type="match status" value="1"/>
</dbReference>
<evidence type="ECO:0000256" key="6">
    <source>
        <dbReference type="SAM" id="SignalP"/>
    </source>
</evidence>
<evidence type="ECO:0000313" key="10">
    <source>
        <dbReference type="Proteomes" id="UP000038055"/>
    </source>
</evidence>
<dbReference type="InterPro" id="IPR033985">
    <property type="entry name" value="SusD-like_N"/>
</dbReference>
<comment type="subcellular location">
    <subcellularLocation>
        <location evidence="1">Cell outer membrane</location>
    </subcellularLocation>
</comment>
<keyword evidence="5" id="KW-0998">Cell outer membrane</keyword>
<keyword evidence="10" id="KW-1185">Reference proteome</keyword>
<dbReference type="GO" id="GO:0009279">
    <property type="term" value="C:cell outer membrane"/>
    <property type="evidence" value="ECO:0007669"/>
    <property type="project" value="UniProtKB-SubCell"/>
</dbReference>
<evidence type="ECO:0000313" key="9">
    <source>
        <dbReference type="EMBL" id="CEN33034.1"/>
    </source>
</evidence>
<evidence type="ECO:0000256" key="4">
    <source>
        <dbReference type="ARBA" id="ARBA00023136"/>
    </source>
</evidence>
<reference evidence="10" key="1">
    <citation type="submission" date="2015-01" db="EMBL/GenBank/DDBJ databases">
        <authorList>
            <person name="MANFREDI Pablo"/>
        </authorList>
    </citation>
    <scope>NUCLEOTIDE SEQUENCE [LARGE SCALE GENOMIC DNA]</scope>
    <source>
        <strain evidence="10">Ccyn2B</strain>
    </source>
</reference>
<accession>A0A0B7H3C8</accession>
<dbReference type="RefSeq" id="WP_041990544.1">
    <property type="nucleotide sequence ID" value="NZ_CDOD01000006.1"/>
</dbReference>
<dbReference type="InterPro" id="IPR011990">
    <property type="entry name" value="TPR-like_helical_dom_sf"/>
</dbReference>
<evidence type="ECO:0000259" key="8">
    <source>
        <dbReference type="Pfam" id="PF14322"/>
    </source>
</evidence>
<dbReference type="InterPro" id="IPR012944">
    <property type="entry name" value="SusD_RagB_dom"/>
</dbReference>
<evidence type="ECO:0000256" key="5">
    <source>
        <dbReference type="ARBA" id="ARBA00023237"/>
    </source>
</evidence>
<sequence>MKRYISSITAMLLTAILSIGCSNLLDQEPQGEWIDGDQKAGSYEADIFTIYGKLRGYNLTAGLPPLAIHGFRSEDAEKGSTASDGAEQARMFDDFEYVATNGMISSYYTANYEVIHLTNTVIDKIKNANQSSLTDGDKINKAEAHFFRAFAYFNLVRAFGEVPLIDFAVKNAEEANKPKAKISDIYKLIDTDLTIAEEFLPKNWASVYIGRLTWGTARALHAKTYLMRNDWQNTYTAASDIINSGIYNLNTAYNQIFREEGENNSGSIFEIQCTANATHPGSNEVGSQFAQVQGVRGAGEWNLGWGWHTPTQLLADAFEAEDPRKNETLLYFTKTGENQNDIPANSPYNEKPIANAAVVNKYYNKKAYTNPSLRAQYTKSGFWYNIRLIRYADVVLMAAESANELGNSGQAVIYLEQIRARARAGNNSILPEITTTNQVELRNAIRHERRVELGMEFDRFYDLVRWGVAQEVLHAAGKTNYQPKHEYLPLPQKEVDRSNGVLIQNPNY</sequence>
<dbReference type="Pfam" id="PF14322">
    <property type="entry name" value="SusD-like_3"/>
    <property type="match status" value="1"/>
</dbReference>
<dbReference type="AlphaFoldDB" id="A0A0B7H3C8"/>
<keyword evidence="3 6" id="KW-0732">Signal</keyword>
<name>A0A0B7H3C8_9FLAO</name>
<feature type="domain" description="SusD-like N-terminal" evidence="8">
    <location>
        <begin position="95"/>
        <end position="226"/>
    </location>
</feature>
<organism evidence="9 10">
    <name type="scientific">Capnocytophaga cynodegmi</name>
    <dbReference type="NCBI Taxonomy" id="28189"/>
    <lineage>
        <taxon>Bacteria</taxon>
        <taxon>Pseudomonadati</taxon>
        <taxon>Bacteroidota</taxon>
        <taxon>Flavobacteriia</taxon>
        <taxon>Flavobacteriales</taxon>
        <taxon>Flavobacteriaceae</taxon>
        <taxon>Capnocytophaga</taxon>
    </lineage>
</organism>
<dbReference type="eggNOG" id="COG0446">
    <property type="taxonomic scope" value="Bacteria"/>
</dbReference>
<proteinExistence type="inferred from homology"/>
<evidence type="ECO:0000259" key="7">
    <source>
        <dbReference type="Pfam" id="PF07980"/>
    </source>
</evidence>
<feature type="chain" id="PRO_5002117030" evidence="6">
    <location>
        <begin position="22"/>
        <end position="508"/>
    </location>
</feature>
<protein>
    <submittedName>
        <fullName evidence="9">SusD family protein</fullName>
    </submittedName>
</protein>
<dbReference type="PROSITE" id="PS51257">
    <property type="entry name" value="PROKAR_LIPOPROTEIN"/>
    <property type="match status" value="1"/>
</dbReference>
<dbReference type="SUPFAM" id="SSF48452">
    <property type="entry name" value="TPR-like"/>
    <property type="match status" value="1"/>
</dbReference>
<dbReference type="EMBL" id="CDOD01000006">
    <property type="protein sequence ID" value="CEN33034.1"/>
    <property type="molecule type" value="Genomic_DNA"/>
</dbReference>
<feature type="domain" description="RagB/SusD" evidence="7">
    <location>
        <begin position="266"/>
        <end position="508"/>
    </location>
</feature>
<evidence type="ECO:0000256" key="2">
    <source>
        <dbReference type="ARBA" id="ARBA00006275"/>
    </source>
</evidence>
<gene>
    <name evidence="9" type="ORF">CCYN2B_140008</name>
</gene>
<comment type="similarity">
    <text evidence="2">Belongs to the SusD family.</text>
</comment>
<dbReference type="Pfam" id="PF07980">
    <property type="entry name" value="SusD_RagB"/>
    <property type="match status" value="1"/>
</dbReference>
<feature type="signal peptide" evidence="6">
    <location>
        <begin position="1"/>
        <end position="21"/>
    </location>
</feature>
<dbReference type="STRING" id="28189.CCYN74_210036"/>